<organism evidence="1 2">
    <name type="scientific">Saccharomonospora marina XMU15</name>
    <dbReference type="NCBI Taxonomy" id="882083"/>
    <lineage>
        <taxon>Bacteria</taxon>
        <taxon>Bacillati</taxon>
        <taxon>Actinomycetota</taxon>
        <taxon>Actinomycetes</taxon>
        <taxon>Pseudonocardiales</taxon>
        <taxon>Pseudonocardiaceae</taxon>
        <taxon>Saccharomonospora</taxon>
    </lineage>
</organism>
<proteinExistence type="predicted"/>
<dbReference type="AlphaFoldDB" id="H5X6H4"/>
<dbReference type="Proteomes" id="UP000004926">
    <property type="component" value="Chromosome"/>
</dbReference>
<protein>
    <submittedName>
        <fullName evidence="1">Uncharacterized protein</fullName>
    </submittedName>
</protein>
<dbReference type="EMBL" id="CM001439">
    <property type="protein sequence ID" value="EHR50122.1"/>
    <property type="molecule type" value="Genomic_DNA"/>
</dbReference>
<name>H5X6H4_9PSEU</name>
<dbReference type="RefSeq" id="WP_009153507.1">
    <property type="nucleotide sequence ID" value="NZ_CM001439.1"/>
</dbReference>
<accession>H5X6H4</accession>
<gene>
    <name evidence="1" type="ORF">SacmaDRAFT_1854</name>
</gene>
<dbReference type="HOGENOM" id="CLU_1947271_0_0_11"/>
<evidence type="ECO:0000313" key="1">
    <source>
        <dbReference type="EMBL" id="EHR50122.1"/>
    </source>
</evidence>
<evidence type="ECO:0000313" key="2">
    <source>
        <dbReference type="Proteomes" id="UP000004926"/>
    </source>
</evidence>
<keyword evidence="2" id="KW-1185">Reference proteome</keyword>
<dbReference type="STRING" id="882083.SacmaDRAFT_1854"/>
<reference evidence="1 2" key="1">
    <citation type="journal article" date="2012" name="Stand. Genomic Sci.">
        <title>Genome sequence of the ocean sediment bacterium Saccharomonospora marina type strain (XMU15(T)).</title>
        <authorList>
            <person name="Klenk H.P."/>
            <person name="Lu M."/>
            <person name="Lucas S."/>
            <person name="Lapidus A."/>
            <person name="Copeland A."/>
            <person name="Pitluck S."/>
            <person name="Goodwin L.A."/>
            <person name="Han C."/>
            <person name="Tapia R."/>
            <person name="Brambilla E.M."/>
            <person name="Potter G."/>
            <person name="Land M."/>
            <person name="Ivanova N."/>
            <person name="Rohde M."/>
            <person name="Goker M."/>
            <person name="Detter J.C."/>
            <person name="Li W.J."/>
            <person name="Kyrpides N.C."/>
            <person name="Woyke T."/>
        </authorList>
    </citation>
    <scope>NUCLEOTIDE SEQUENCE [LARGE SCALE GENOMIC DNA]</scope>
    <source>
        <strain evidence="1 2">XMU15</strain>
    </source>
</reference>
<sequence>MLQRIKVICTDHGRHAVRNLGWLLPEVPILDPSPGDLAAWLVRPQQVGGSLDREVGSLDSPETRISFVPWAPGSPARQARDGERLATHETIRPKCPKCRLDVPMRQETARRCFAALADTGMSMLDISRL</sequence>